<sequence>MMTAWEVVKANQLTKELLDGLFKGEIGAVRIPHFLSPQLCSKALEGIKRYGVDYYEGVYPKIGKIGITQFEHRFSEDAKREYFRKAEKANQARESIFRDSGDPVGMVIDAVGEAWGSPAGIAREEESNHSYFAGLVRVMNRALLHTDWAGGLDGRDPDWTIGKIYAQLTWNIYLQTSSSGGATVVYQRPWRKSDQTYYKRKDSYGYDERVVENADAVRIVPERGEWIAFNPQYYHEVEEADGDTERITISSFIGLSPSKKLIFWS</sequence>
<dbReference type="Proteomes" id="UP000215459">
    <property type="component" value="Unassembled WGS sequence"/>
</dbReference>
<proteinExistence type="predicted"/>
<evidence type="ECO:0000313" key="1">
    <source>
        <dbReference type="EMBL" id="OYD08213.1"/>
    </source>
</evidence>
<keyword evidence="1" id="KW-0808">Transferase</keyword>
<keyword evidence="1" id="KW-0418">Kinase</keyword>
<gene>
    <name evidence="1" type="ORF">CHM34_08505</name>
</gene>
<reference evidence="1 2" key="1">
    <citation type="submission" date="2017-07" db="EMBL/GenBank/DDBJ databases">
        <title>The genome sequence of Paludifilum halophilum highlights mechanisms for microbial adaptation to high salt environemnts.</title>
        <authorList>
            <person name="Belbahri L."/>
        </authorList>
    </citation>
    <scope>NUCLEOTIDE SEQUENCE [LARGE SCALE GENOMIC DNA]</scope>
    <source>
        <strain evidence="1 2">DSM 102817</strain>
    </source>
</reference>
<name>A0A235B7D0_9BACL</name>
<comment type="caution">
    <text evidence="1">The sequence shown here is derived from an EMBL/GenBank/DDBJ whole genome shotgun (WGS) entry which is preliminary data.</text>
</comment>
<dbReference type="OrthoDB" id="9774125at2"/>
<dbReference type="AlphaFoldDB" id="A0A235B7D0"/>
<organism evidence="1 2">
    <name type="scientific">Paludifilum halophilum</name>
    <dbReference type="NCBI Taxonomy" id="1642702"/>
    <lineage>
        <taxon>Bacteria</taxon>
        <taxon>Bacillati</taxon>
        <taxon>Bacillota</taxon>
        <taxon>Bacilli</taxon>
        <taxon>Bacillales</taxon>
        <taxon>Thermoactinomycetaceae</taxon>
        <taxon>Paludifilum</taxon>
    </lineage>
</organism>
<dbReference type="GO" id="GO:0016301">
    <property type="term" value="F:kinase activity"/>
    <property type="evidence" value="ECO:0007669"/>
    <property type="project" value="UniProtKB-KW"/>
</dbReference>
<protein>
    <submittedName>
        <fullName evidence="1">Histidine kinase</fullName>
    </submittedName>
</protein>
<dbReference type="Gene3D" id="2.60.120.620">
    <property type="entry name" value="q2cbj1_9rhob like domain"/>
    <property type="match status" value="1"/>
</dbReference>
<keyword evidence="2" id="KW-1185">Reference proteome</keyword>
<dbReference type="InterPro" id="IPR055091">
    <property type="entry name" value="WelO5-like"/>
</dbReference>
<accession>A0A235B7D0</accession>
<dbReference type="Pfam" id="PF22814">
    <property type="entry name" value="WelO5"/>
    <property type="match status" value="1"/>
</dbReference>
<evidence type="ECO:0000313" key="2">
    <source>
        <dbReference type="Proteomes" id="UP000215459"/>
    </source>
</evidence>
<dbReference type="EMBL" id="NOWF01000004">
    <property type="protein sequence ID" value="OYD08213.1"/>
    <property type="molecule type" value="Genomic_DNA"/>
</dbReference>